<reference evidence="1 2" key="1">
    <citation type="submission" date="2019-05" db="EMBL/GenBank/DDBJ databases">
        <title>Another draft genome of Portunus trituberculatus and its Hox gene families provides insights of decapod evolution.</title>
        <authorList>
            <person name="Jeong J.-H."/>
            <person name="Song I."/>
            <person name="Kim S."/>
            <person name="Choi T."/>
            <person name="Kim D."/>
            <person name="Ryu S."/>
            <person name="Kim W."/>
        </authorList>
    </citation>
    <scope>NUCLEOTIDE SEQUENCE [LARGE SCALE GENOMIC DNA]</scope>
    <source>
        <tissue evidence="1">Muscle</tissue>
    </source>
</reference>
<evidence type="ECO:0000313" key="2">
    <source>
        <dbReference type="Proteomes" id="UP000324222"/>
    </source>
</evidence>
<proteinExistence type="predicted"/>
<name>A0A5B7E1V3_PORTR</name>
<accession>A0A5B7E1V3</accession>
<gene>
    <name evidence="1" type="ORF">E2C01_021143</name>
</gene>
<evidence type="ECO:0000313" key="1">
    <source>
        <dbReference type="EMBL" id="MPC27951.1"/>
    </source>
</evidence>
<keyword evidence="2" id="KW-1185">Reference proteome</keyword>
<sequence length="76" mass="8151">MRPEMRINVCLVRQFSSASCKYDSSTPDITFFYIVTQHERPATGRRGACAILGVPAAGARLGAAAPKIVSAKPRGK</sequence>
<dbReference type="AlphaFoldDB" id="A0A5B7E1V3"/>
<dbReference type="Proteomes" id="UP000324222">
    <property type="component" value="Unassembled WGS sequence"/>
</dbReference>
<comment type="caution">
    <text evidence="1">The sequence shown here is derived from an EMBL/GenBank/DDBJ whole genome shotgun (WGS) entry which is preliminary data.</text>
</comment>
<protein>
    <submittedName>
        <fullName evidence="1">Uncharacterized protein</fullName>
    </submittedName>
</protein>
<organism evidence="1 2">
    <name type="scientific">Portunus trituberculatus</name>
    <name type="common">Swimming crab</name>
    <name type="synonym">Neptunus trituberculatus</name>
    <dbReference type="NCBI Taxonomy" id="210409"/>
    <lineage>
        <taxon>Eukaryota</taxon>
        <taxon>Metazoa</taxon>
        <taxon>Ecdysozoa</taxon>
        <taxon>Arthropoda</taxon>
        <taxon>Crustacea</taxon>
        <taxon>Multicrustacea</taxon>
        <taxon>Malacostraca</taxon>
        <taxon>Eumalacostraca</taxon>
        <taxon>Eucarida</taxon>
        <taxon>Decapoda</taxon>
        <taxon>Pleocyemata</taxon>
        <taxon>Brachyura</taxon>
        <taxon>Eubrachyura</taxon>
        <taxon>Portunoidea</taxon>
        <taxon>Portunidae</taxon>
        <taxon>Portuninae</taxon>
        <taxon>Portunus</taxon>
    </lineage>
</organism>
<dbReference type="EMBL" id="VSRR010001830">
    <property type="protein sequence ID" value="MPC27951.1"/>
    <property type="molecule type" value="Genomic_DNA"/>
</dbReference>